<dbReference type="AlphaFoldDB" id="A0A2D0NJP2"/>
<evidence type="ECO:0000259" key="2">
    <source>
        <dbReference type="Pfam" id="PF13579"/>
    </source>
</evidence>
<reference evidence="3 4" key="1">
    <citation type="submission" date="2017-10" db="EMBL/GenBank/DDBJ databases">
        <title>The draft genome sequence of Lewinella nigricans NBRC 102662.</title>
        <authorList>
            <person name="Wang K."/>
        </authorList>
    </citation>
    <scope>NUCLEOTIDE SEQUENCE [LARGE SCALE GENOMIC DNA]</scope>
    <source>
        <strain evidence="3 4">NBRC 102662</strain>
    </source>
</reference>
<keyword evidence="3" id="KW-0808">Transferase</keyword>
<dbReference type="CDD" id="cd03794">
    <property type="entry name" value="GT4_WbuB-like"/>
    <property type="match status" value="1"/>
</dbReference>
<protein>
    <submittedName>
        <fullName evidence="3">Glycosyltransferase WbuB</fullName>
    </submittedName>
</protein>
<dbReference type="PANTHER" id="PTHR45947:SF3">
    <property type="entry name" value="SULFOQUINOVOSYL TRANSFERASE SQD2"/>
    <property type="match status" value="1"/>
</dbReference>
<dbReference type="Proteomes" id="UP000223913">
    <property type="component" value="Unassembled WGS sequence"/>
</dbReference>
<gene>
    <name evidence="3" type="ORF">CRP01_01355</name>
</gene>
<feature type="domain" description="Glycosyltransferase subfamily 4-like N-terminal" evidence="2">
    <location>
        <begin position="17"/>
        <end position="199"/>
    </location>
</feature>
<dbReference type="OrthoDB" id="9811902at2"/>
<proteinExistence type="predicted"/>
<dbReference type="GO" id="GO:0016758">
    <property type="term" value="F:hexosyltransferase activity"/>
    <property type="evidence" value="ECO:0007669"/>
    <property type="project" value="TreeGrafter"/>
</dbReference>
<dbReference type="Gene3D" id="3.40.50.2000">
    <property type="entry name" value="Glycogen Phosphorylase B"/>
    <property type="match status" value="2"/>
</dbReference>
<dbReference type="RefSeq" id="WP_099148176.1">
    <property type="nucleotide sequence ID" value="NZ_PDUD01000001.1"/>
</dbReference>
<name>A0A2D0NJP2_FLAN2</name>
<dbReference type="InterPro" id="IPR028098">
    <property type="entry name" value="Glyco_trans_4-like_N"/>
</dbReference>
<dbReference type="InterPro" id="IPR050194">
    <property type="entry name" value="Glycosyltransferase_grp1"/>
</dbReference>
<keyword evidence="4" id="KW-1185">Reference proteome</keyword>
<dbReference type="Pfam" id="PF00534">
    <property type="entry name" value="Glycos_transf_1"/>
    <property type="match status" value="1"/>
</dbReference>
<feature type="domain" description="Glycosyl transferase family 1" evidence="1">
    <location>
        <begin position="217"/>
        <end position="376"/>
    </location>
</feature>
<dbReference type="Pfam" id="PF13579">
    <property type="entry name" value="Glyco_trans_4_4"/>
    <property type="match status" value="1"/>
</dbReference>
<comment type="caution">
    <text evidence="3">The sequence shown here is derived from an EMBL/GenBank/DDBJ whole genome shotgun (WGS) entry which is preliminary data.</text>
</comment>
<evidence type="ECO:0000313" key="4">
    <source>
        <dbReference type="Proteomes" id="UP000223913"/>
    </source>
</evidence>
<dbReference type="PANTHER" id="PTHR45947">
    <property type="entry name" value="SULFOQUINOVOSYL TRANSFERASE SQD2"/>
    <property type="match status" value="1"/>
</dbReference>
<evidence type="ECO:0000313" key="3">
    <source>
        <dbReference type="EMBL" id="PHN08586.1"/>
    </source>
</evidence>
<organism evidence="3 4">
    <name type="scientific">Flavilitoribacter nigricans (strain ATCC 23147 / DSM 23189 / NBRC 102662 / NCIMB 1420 / SS-2)</name>
    <name type="common">Lewinella nigricans</name>
    <dbReference type="NCBI Taxonomy" id="1122177"/>
    <lineage>
        <taxon>Bacteria</taxon>
        <taxon>Pseudomonadati</taxon>
        <taxon>Bacteroidota</taxon>
        <taxon>Saprospiria</taxon>
        <taxon>Saprospirales</taxon>
        <taxon>Lewinellaceae</taxon>
        <taxon>Flavilitoribacter</taxon>
    </lineage>
</organism>
<dbReference type="InterPro" id="IPR001296">
    <property type="entry name" value="Glyco_trans_1"/>
</dbReference>
<dbReference type="EMBL" id="PDUD01000001">
    <property type="protein sequence ID" value="PHN08586.1"/>
    <property type="molecule type" value="Genomic_DNA"/>
</dbReference>
<sequence length="416" mass="47321">MKILFLTDNFPPESNAPASRTYEHCREWVKKGADITVITCTPNFPEGKVFPGYKNKFYQKEEMDGIRVIRVWTYITPNRGLTPRILDYLSFCISGFIASLFVKTDIIIATSPQLFTAVSGYLASVFKGKPWIMEIRDLWPESIKAVEAMRESIIIKMLDRLVFFLYRHATKLVVVTDSFKRRMIALGNDPDKTFVIKNGVMLDQFQAREKNQRLINDLGLQDKFIVAYIGTHGMAHKLDFILDAAVSVHDPEIHFLFVGTGAMKGRLVKQAEELQLKNVTLLDAVPKQQVADYISISDVSLINLRKSKTFTKVIPSKIFENAAMAKPILLGVEGEAQSIIESYGAGLCYEPENELDFLNKLQQMKQDRTAYRQYQEGCQNMARSFNRQALAEEMYDVLEFVLAKPVLSPEEEKTGV</sequence>
<accession>A0A2D0NJP2</accession>
<evidence type="ECO:0000259" key="1">
    <source>
        <dbReference type="Pfam" id="PF00534"/>
    </source>
</evidence>
<dbReference type="SUPFAM" id="SSF53756">
    <property type="entry name" value="UDP-Glycosyltransferase/glycogen phosphorylase"/>
    <property type="match status" value="1"/>
</dbReference>